<dbReference type="PANTHER" id="PTHR43340">
    <property type="entry name" value="HYPOXANTHINE-GUANINE PHOSPHORIBOSYLTRANSFERASE"/>
    <property type="match status" value="1"/>
</dbReference>
<evidence type="ECO:0000256" key="6">
    <source>
        <dbReference type="ARBA" id="ARBA00022490"/>
    </source>
</evidence>
<comment type="similarity">
    <text evidence="4">Belongs to the purine/pyrimidine phosphoribosyltransferase family.</text>
</comment>
<feature type="domain" description="Phosphoribosyltransferase" evidence="13">
    <location>
        <begin position="13"/>
        <end position="159"/>
    </location>
</feature>
<evidence type="ECO:0000256" key="8">
    <source>
        <dbReference type="ARBA" id="ARBA00022679"/>
    </source>
</evidence>
<proteinExistence type="inferred from homology"/>
<dbReference type="InterPro" id="IPR029057">
    <property type="entry name" value="PRTase-like"/>
</dbReference>
<dbReference type="Pfam" id="PF00156">
    <property type="entry name" value="Pribosyltran"/>
    <property type="match status" value="1"/>
</dbReference>
<evidence type="ECO:0000256" key="4">
    <source>
        <dbReference type="ARBA" id="ARBA00008391"/>
    </source>
</evidence>
<dbReference type="GO" id="GO:0046100">
    <property type="term" value="P:hypoxanthine metabolic process"/>
    <property type="evidence" value="ECO:0007669"/>
    <property type="project" value="TreeGrafter"/>
</dbReference>
<comment type="pathway">
    <text evidence="3">Purine metabolism; IMP biosynthesis via salvage pathway; IMP from hypoxanthine: step 1/1.</text>
</comment>
<evidence type="ECO:0000256" key="10">
    <source>
        <dbReference type="ARBA" id="ARBA00022726"/>
    </source>
</evidence>
<keyword evidence="9" id="KW-0479">Metal-binding</keyword>
<dbReference type="EC" id="2.4.2.8" evidence="5"/>
<name>A0A0W8FMJ0_9ZZZZ</name>
<accession>A0A0W8FMJ0</accession>
<keyword evidence="6" id="KW-0963">Cytoplasm</keyword>
<dbReference type="InterPro" id="IPR050408">
    <property type="entry name" value="HGPRT"/>
</dbReference>
<dbReference type="Gene3D" id="3.40.50.2020">
    <property type="match status" value="1"/>
</dbReference>
<keyword evidence="12" id="KW-0460">Magnesium</keyword>
<dbReference type="FunFam" id="3.40.50.2020:FF:000006">
    <property type="entry name" value="Hypoxanthine phosphoribosyltransferase"/>
    <property type="match status" value="1"/>
</dbReference>
<evidence type="ECO:0000256" key="3">
    <source>
        <dbReference type="ARBA" id="ARBA00004669"/>
    </source>
</evidence>
<dbReference type="GO" id="GO:0032264">
    <property type="term" value="P:IMP salvage"/>
    <property type="evidence" value="ECO:0007669"/>
    <property type="project" value="TreeGrafter"/>
</dbReference>
<evidence type="ECO:0000256" key="9">
    <source>
        <dbReference type="ARBA" id="ARBA00022723"/>
    </source>
</evidence>
<dbReference type="GO" id="GO:0005829">
    <property type="term" value="C:cytosol"/>
    <property type="evidence" value="ECO:0007669"/>
    <property type="project" value="TreeGrafter"/>
</dbReference>
<dbReference type="GO" id="GO:0006178">
    <property type="term" value="P:guanine salvage"/>
    <property type="evidence" value="ECO:0007669"/>
    <property type="project" value="TreeGrafter"/>
</dbReference>
<evidence type="ECO:0000256" key="7">
    <source>
        <dbReference type="ARBA" id="ARBA00022676"/>
    </source>
</evidence>
<comment type="caution">
    <text evidence="14">The sequence shown here is derived from an EMBL/GenBank/DDBJ whole genome shotgun (WGS) entry which is preliminary data.</text>
</comment>
<organism evidence="14">
    <name type="scientific">hydrocarbon metagenome</name>
    <dbReference type="NCBI Taxonomy" id="938273"/>
    <lineage>
        <taxon>unclassified sequences</taxon>
        <taxon>metagenomes</taxon>
        <taxon>ecological metagenomes</taxon>
    </lineage>
</organism>
<evidence type="ECO:0000313" key="14">
    <source>
        <dbReference type="EMBL" id="KUG22111.1"/>
    </source>
</evidence>
<evidence type="ECO:0000256" key="2">
    <source>
        <dbReference type="ARBA" id="ARBA00004496"/>
    </source>
</evidence>
<evidence type="ECO:0000259" key="13">
    <source>
        <dbReference type="Pfam" id="PF00156"/>
    </source>
</evidence>
<keyword evidence="7 14" id="KW-0328">Glycosyltransferase</keyword>
<evidence type="ECO:0000256" key="1">
    <source>
        <dbReference type="ARBA" id="ARBA00001946"/>
    </source>
</evidence>
<dbReference type="SUPFAM" id="SSF53271">
    <property type="entry name" value="PRTase-like"/>
    <property type="match status" value="1"/>
</dbReference>
<dbReference type="NCBIfam" id="TIGR01203">
    <property type="entry name" value="HGPRTase"/>
    <property type="match status" value="1"/>
</dbReference>
<dbReference type="InterPro" id="IPR005904">
    <property type="entry name" value="Hxn_phspho_trans"/>
</dbReference>
<comment type="cofactor">
    <cofactor evidence="1">
        <name>Mg(2+)</name>
        <dbReference type="ChEBI" id="CHEBI:18420"/>
    </cofactor>
</comment>
<evidence type="ECO:0000256" key="5">
    <source>
        <dbReference type="ARBA" id="ARBA00011895"/>
    </source>
</evidence>
<sequence>MNQISKQILFSRDEIQKRVKEMASQISKDYAGRELVVIGILKGAFIFMADLVREISVPCKVDFVRVASYGASSESSGKVVMTKDIETSIKGRDILIVEDIVDTGLTLQYLVNWLKERSPNSLKICVFLDKRKRRKVTFEADYVGFTIDDGFVVGYGLDFNEQFRFFPDVYIINH</sequence>
<dbReference type="GO" id="GO:0032263">
    <property type="term" value="P:GMP salvage"/>
    <property type="evidence" value="ECO:0007669"/>
    <property type="project" value="TreeGrafter"/>
</dbReference>
<gene>
    <name evidence="14" type="ORF">ASZ90_008129</name>
</gene>
<dbReference type="InterPro" id="IPR000836">
    <property type="entry name" value="PRTase_dom"/>
</dbReference>
<dbReference type="PANTHER" id="PTHR43340:SF1">
    <property type="entry name" value="HYPOXANTHINE PHOSPHORIBOSYLTRANSFERASE"/>
    <property type="match status" value="1"/>
</dbReference>
<evidence type="ECO:0000256" key="12">
    <source>
        <dbReference type="ARBA" id="ARBA00022842"/>
    </source>
</evidence>
<keyword evidence="8 14" id="KW-0808">Transferase</keyword>
<evidence type="ECO:0000256" key="11">
    <source>
        <dbReference type="ARBA" id="ARBA00022741"/>
    </source>
</evidence>
<dbReference type="CDD" id="cd06223">
    <property type="entry name" value="PRTases_typeI"/>
    <property type="match status" value="1"/>
</dbReference>
<dbReference type="GO" id="GO:0004422">
    <property type="term" value="F:hypoxanthine phosphoribosyltransferase activity"/>
    <property type="evidence" value="ECO:0007669"/>
    <property type="project" value="InterPro"/>
</dbReference>
<protein>
    <recommendedName>
        <fullName evidence="5">hypoxanthine phosphoribosyltransferase</fullName>
        <ecNumber evidence="5">2.4.2.8</ecNumber>
    </recommendedName>
</protein>
<comment type="subcellular location">
    <subcellularLocation>
        <location evidence="2">Cytoplasm</location>
    </subcellularLocation>
</comment>
<dbReference type="EMBL" id="LNQE01000986">
    <property type="protein sequence ID" value="KUG22111.1"/>
    <property type="molecule type" value="Genomic_DNA"/>
</dbReference>
<dbReference type="GO" id="GO:0006166">
    <property type="term" value="P:purine ribonucleoside salvage"/>
    <property type="evidence" value="ECO:0007669"/>
    <property type="project" value="UniProtKB-KW"/>
</dbReference>
<reference evidence="14" key="1">
    <citation type="journal article" date="2015" name="Proc. Natl. Acad. Sci. U.S.A.">
        <title>Networks of energetic and metabolic interactions define dynamics in microbial communities.</title>
        <authorList>
            <person name="Embree M."/>
            <person name="Liu J.K."/>
            <person name="Al-Bassam M.M."/>
            <person name="Zengler K."/>
        </authorList>
    </citation>
    <scope>NUCLEOTIDE SEQUENCE</scope>
</reference>
<dbReference type="AlphaFoldDB" id="A0A0W8FMJ0"/>
<keyword evidence="11" id="KW-0547">Nucleotide-binding</keyword>
<keyword evidence="10" id="KW-0660">Purine salvage</keyword>
<dbReference type="GO" id="GO:0000166">
    <property type="term" value="F:nucleotide binding"/>
    <property type="evidence" value="ECO:0007669"/>
    <property type="project" value="UniProtKB-KW"/>
</dbReference>
<dbReference type="GO" id="GO:0000287">
    <property type="term" value="F:magnesium ion binding"/>
    <property type="evidence" value="ECO:0007669"/>
    <property type="project" value="TreeGrafter"/>
</dbReference>